<protein>
    <submittedName>
        <fullName evidence="1">Uncharacterized protein</fullName>
    </submittedName>
</protein>
<comment type="caution">
    <text evidence="1">The sequence shown here is derived from an EMBL/GenBank/DDBJ whole genome shotgun (WGS) entry which is preliminary data.</text>
</comment>
<dbReference type="EMBL" id="JAPTSV010000002">
    <property type="protein sequence ID" value="KAJ1530185.1"/>
    <property type="molecule type" value="Genomic_DNA"/>
</dbReference>
<dbReference type="Proteomes" id="UP001075354">
    <property type="component" value="Chromosome 2"/>
</dbReference>
<sequence>MEVRKKCVQERFRLEMGGLRVDMVKQGAGTTNDGNTARRVFANPTLAADILGIDREKVERVAIILVLFSIQKRVKLNELRLYSLATYKLIVEKIPWYYVPQSVHRMLLHGHQILKECTLPVGMLSEEPQEARNKDYSYFRDLLNMMMVSSDPVISQIYSKDKSCKRRSEVCYLSYRTIQVLCLQI</sequence>
<dbReference type="AlphaFoldDB" id="A0AAV7XVD7"/>
<accession>A0AAV7XVD7</accession>
<gene>
    <name evidence="1" type="ORF">ONE63_005114</name>
</gene>
<evidence type="ECO:0000313" key="2">
    <source>
        <dbReference type="Proteomes" id="UP001075354"/>
    </source>
</evidence>
<keyword evidence="2" id="KW-1185">Reference proteome</keyword>
<proteinExistence type="predicted"/>
<reference evidence="1" key="1">
    <citation type="submission" date="2022-12" db="EMBL/GenBank/DDBJ databases">
        <title>Chromosome-level genome assembly of the bean flower thrips Megalurothrips usitatus.</title>
        <authorList>
            <person name="Ma L."/>
            <person name="Liu Q."/>
            <person name="Li H."/>
            <person name="Cai W."/>
        </authorList>
    </citation>
    <scope>NUCLEOTIDE SEQUENCE</scope>
    <source>
        <strain evidence="1">Cailab_2022a</strain>
    </source>
</reference>
<evidence type="ECO:0000313" key="1">
    <source>
        <dbReference type="EMBL" id="KAJ1530185.1"/>
    </source>
</evidence>
<organism evidence="1 2">
    <name type="scientific">Megalurothrips usitatus</name>
    <name type="common">bean blossom thrips</name>
    <dbReference type="NCBI Taxonomy" id="439358"/>
    <lineage>
        <taxon>Eukaryota</taxon>
        <taxon>Metazoa</taxon>
        <taxon>Ecdysozoa</taxon>
        <taxon>Arthropoda</taxon>
        <taxon>Hexapoda</taxon>
        <taxon>Insecta</taxon>
        <taxon>Pterygota</taxon>
        <taxon>Neoptera</taxon>
        <taxon>Paraneoptera</taxon>
        <taxon>Thysanoptera</taxon>
        <taxon>Terebrantia</taxon>
        <taxon>Thripoidea</taxon>
        <taxon>Thripidae</taxon>
        <taxon>Megalurothrips</taxon>
    </lineage>
</organism>
<name>A0AAV7XVD7_9NEOP</name>